<feature type="transmembrane region" description="Helical" evidence="1">
    <location>
        <begin position="20"/>
        <end position="44"/>
    </location>
</feature>
<evidence type="ECO:0000313" key="3">
    <source>
        <dbReference type="Proteomes" id="UP000218231"/>
    </source>
</evidence>
<dbReference type="AlphaFoldDB" id="A0A2A2KCU8"/>
<reference evidence="2 3" key="1">
    <citation type="journal article" date="2017" name="Curr. Biol.">
        <title>Genome architecture and evolution of a unichromosomal asexual nematode.</title>
        <authorList>
            <person name="Fradin H."/>
            <person name="Zegar C."/>
            <person name="Gutwein M."/>
            <person name="Lucas J."/>
            <person name="Kovtun M."/>
            <person name="Corcoran D."/>
            <person name="Baugh L.R."/>
            <person name="Kiontke K."/>
            <person name="Gunsalus K."/>
            <person name="Fitch D.H."/>
            <person name="Piano F."/>
        </authorList>
    </citation>
    <scope>NUCLEOTIDE SEQUENCE [LARGE SCALE GENOMIC DNA]</scope>
    <source>
        <strain evidence="2">PF1309</strain>
    </source>
</reference>
<proteinExistence type="predicted"/>
<accession>A0A2A2KCU8</accession>
<name>A0A2A2KCU8_9BILA</name>
<dbReference type="EMBL" id="LIAE01008949">
    <property type="protein sequence ID" value="PAV71698.1"/>
    <property type="molecule type" value="Genomic_DNA"/>
</dbReference>
<evidence type="ECO:0000313" key="2">
    <source>
        <dbReference type="EMBL" id="PAV71698.1"/>
    </source>
</evidence>
<dbReference type="Proteomes" id="UP000218231">
    <property type="component" value="Unassembled WGS sequence"/>
</dbReference>
<keyword evidence="3" id="KW-1185">Reference proteome</keyword>
<gene>
    <name evidence="2" type="ORF">WR25_27062</name>
</gene>
<sequence>MKNISVHFTDCCSDASSALLFFIVVFVLTALLLCILVFCCGWLFGHHSKRRHDAIETMNKKYDEDENKRLKREIDLKRIEMQPACKYSIHSLIKE</sequence>
<organism evidence="2 3">
    <name type="scientific">Diploscapter pachys</name>
    <dbReference type="NCBI Taxonomy" id="2018661"/>
    <lineage>
        <taxon>Eukaryota</taxon>
        <taxon>Metazoa</taxon>
        <taxon>Ecdysozoa</taxon>
        <taxon>Nematoda</taxon>
        <taxon>Chromadorea</taxon>
        <taxon>Rhabditida</taxon>
        <taxon>Rhabditina</taxon>
        <taxon>Rhabditomorpha</taxon>
        <taxon>Rhabditoidea</taxon>
        <taxon>Rhabditidae</taxon>
        <taxon>Diploscapter</taxon>
    </lineage>
</organism>
<protein>
    <submittedName>
        <fullName evidence="2">Uncharacterized protein</fullName>
    </submittedName>
</protein>
<comment type="caution">
    <text evidence="2">The sequence shown here is derived from an EMBL/GenBank/DDBJ whole genome shotgun (WGS) entry which is preliminary data.</text>
</comment>
<keyword evidence="1" id="KW-1133">Transmembrane helix</keyword>
<evidence type="ECO:0000256" key="1">
    <source>
        <dbReference type="SAM" id="Phobius"/>
    </source>
</evidence>
<keyword evidence="1" id="KW-0472">Membrane</keyword>
<keyword evidence="1" id="KW-0812">Transmembrane</keyword>